<keyword evidence="2" id="KW-1185">Reference proteome</keyword>
<proteinExistence type="predicted"/>
<evidence type="ECO:0000313" key="2">
    <source>
        <dbReference type="Proteomes" id="UP000594638"/>
    </source>
</evidence>
<dbReference type="EMBL" id="CACTIH010007553">
    <property type="protein sequence ID" value="CAA3015458.1"/>
    <property type="molecule type" value="Genomic_DNA"/>
</dbReference>
<sequence>MDSWLIKLFFDNIGAEEDLDKFVRVKMVNWQAIFSKFSLRYYSIKPEFYDPKLDDKDELWAQKKRKATYLMLCSAIQLALLPFAQIAKAVSLQTRHE</sequence>
<dbReference type="Proteomes" id="UP000594638">
    <property type="component" value="Unassembled WGS sequence"/>
</dbReference>
<gene>
    <name evidence="1" type="ORF">OLEA9_A077654</name>
</gene>
<organism evidence="1 2">
    <name type="scientific">Olea europaea subsp. europaea</name>
    <dbReference type="NCBI Taxonomy" id="158383"/>
    <lineage>
        <taxon>Eukaryota</taxon>
        <taxon>Viridiplantae</taxon>
        <taxon>Streptophyta</taxon>
        <taxon>Embryophyta</taxon>
        <taxon>Tracheophyta</taxon>
        <taxon>Spermatophyta</taxon>
        <taxon>Magnoliopsida</taxon>
        <taxon>eudicotyledons</taxon>
        <taxon>Gunneridae</taxon>
        <taxon>Pentapetalae</taxon>
        <taxon>asterids</taxon>
        <taxon>lamiids</taxon>
        <taxon>Lamiales</taxon>
        <taxon>Oleaceae</taxon>
        <taxon>Oleeae</taxon>
        <taxon>Olea</taxon>
    </lineage>
</organism>
<reference evidence="1 2" key="1">
    <citation type="submission" date="2019-12" db="EMBL/GenBank/DDBJ databases">
        <authorList>
            <person name="Alioto T."/>
            <person name="Alioto T."/>
            <person name="Gomez Garrido J."/>
        </authorList>
    </citation>
    <scope>NUCLEOTIDE SEQUENCE [LARGE SCALE GENOMIC DNA]</scope>
</reference>
<dbReference type="Gramene" id="OE9A077654T1">
    <property type="protein sequence ID" value="OE9A077654C1"/>
    <property type="gene ID" value="OE9A077654"/>
</dbReference>
<evidence type="ECO:0000313" key="1">
    <source>
        <dbReference type="EMBL" id="CAA3015458.1"/>
    </source>
</evidence>
<accession>A0A8S0UC65</accession>
<dbReference type="AlphaFoldDB" id="A0A8S0UC65"/>
<protein>
    <submittedName>
        <fullName evidence="1">Uncharacterized protein</fullName>
    </submittedName>
</protein>
<comment type="caution">
    <text evidence="1">The sequence shown here is derived from an EMBL/GenBank/DDBJ whole genome shotgun (WGS) entry which is preliminary data.</text>
</comment>
<name>A0A8S0UC65_OLEEU</name>